<dbReference type="InterPro" id="IPR005479">
    <property type="entry name" value="CPAse_ATP-bd"/>
</dbReference>
<dbReference type="Proteomes" id="UP000613743">
    <property type="component" value="Unassembled WGS sequence"/>
</dbReference>
<dbReference type="GO" id="GO:0046872">
    <property type="term" value="F:metal ion binding"/>
    <property type="evidence" value="ECO:0007669"/>
    <property type="project" value="UniProtKB-KW"/>
</dbReference>
<dbReference type="InterPro" id="IPR016185">
    <property type="entry name" value="PreATP-grasp_dom_sf"/>
</dbReference>
<evidence type="ECO:0000256" key="14">
    <source>
        <dbReference type="ARBA" id="ARBA00023160"/>
    </source>
</evidence>
<dbReference type="GO" id="GO:0005524">
    <property type="term" value="F:ATP binding"/>
    <property type="evidence" value="ECO:0007669"/>
    <property type="project" value="UniProtKB-UniRule"/>
</dbReference>
<keyword evidence="15 19" id="KW-0092">Biotin</keyword>
<keyword evidence="8" id="KW-0479">Metal-binding</keyword>
<dbReference type="PANTHER" id="PTHR48095">
    <property type="entry name" value="PYRUVATE CARBOXYLASE SUBUNIT A"/>
    <property type="match status" value="1"/>
</dbReference>
<evidence type="ECO:0000256" key="11">
    <source>
        <dbReference type="ARBA" id="ARBA00022840"/>
    </source>
</evidence>
<evidence type="ECO:0000256" key="12">
    <source>
        <dbReference type="ARBA" id="ARBA00022842"/>
    </source>
</evidence>
<evidence type="ECO:0000313" key="22">
    <source>
        <dbReference type="EMBL" id="GGI92642.1"/>
    </source>
</evidence>
<name>A0A917K023_9GAMM</name>
<evidence type="ECO:0000256" key="2">
    <source>
        <dbReference type="ARBA" id="ARBA00004956"/>
    </source>
</evidence>
<dbReference type="AlphaFoldDB" id="A0A917K023"/>
<dbReference type="GO" id="GO:0004075">
    <property type="term" value="F:biotin carboxylase activity"/>
    <property type="evidence" value="ECO:0007669"/>
    <property type="project" value="UniProtKB-EC"/>
</dbReference>
<dbReference type="NCBIfam" id="TIGR00514">
    <property type="entry name" value="accC"/>
    <property type="match status" value="1"/>
</dbReference>
<dbReference type="PROSITE" id="PS50979">
    <property type="entry name" value="BC"/>
    <property type="match status" value="1"/>
</dbReference>
<evidence type="ECO:0000256" key="4">
    <source>
        <dbReference type="ARBA" id="ARBA00013263"/>
    </source>
</evidence>
<dbReference type="Gene3D" id="3.40.50.20">
    <property type="match status" value="1"/>
</dbReference>
<dbReference type="SMART" id="SM00878">
    <property type="entry name" value="Biotin_carb_C"/>
    <property type="match status" value="1"/>
</dbReference>
<dbReference type="PROSITE" id="PS00867">
    <property type="entry name" value="CPSASE_2"/>
    <property type="match status" value="1"/>
</dbReference>
<reference evidence="22" key="1">
    <citation type="journal article" date="2014" name="Int. J. Syst. Evol. Microbiol.">
        <title>Complete genome sequence of Corynebacterium casei LMG S-19264T (=DSM 44701T), isolated from a smear-ripened cheese.</title>
        <authorList>
            <consortium name="US DOE Joint Genome Institute (JGI-PGF)"/>
            <person name="Walter F."/>
            <person name="Albersmeier A."/>
            <person name="Kalinowski J."/>
            <person name="Ruckert C."/>
        </authorList>
    </citation>
    <scope>NUCLEOTIDE SEQUENCE</scope>
    <source>
        <strain evidence="22">JCM 30804</strain>
    </source>
</reference>
<proteinExistence type="predicted"/>
<evidence type="ECO:0000256" key="7">
    <source>
        <dbReference type="ARBA" id="ARBA00022598"/>
    </source>
</evidence>
<dbReference type="RefSeq" id="WP_229780002.1">
    <property type="nucleotide sequence ID" value="NZ_BMPZ01000015.1"/>
</dbReference>
<comment type="subunit">
    <text evidence="3 19">Acetyl-CoA carboxylase is a heterohexamer of biotin carboxyl carrier protein, biotin carboxylase and the two subunits of carboxyl transferase in a 2:2 complex.</text>
</comment>
<dbReference type="Pfam" id="PF02786">
    <property type="entry name" value="CPSase_L_D2"/>
    <property type="match status" value="1"/>
</dbReference>
<dbReference type="SUPFAM" id="SSF52440">
    <property type="entry name" value="PreATP-grasp domain"/>
    <property type="match status" value="1"/>
</dbReference>
<evidence type="ECO:0000256" key="16">
    <source>
        <dbReference type="ARBA" id="ARBA00033786"/>
    </source>
</evidence>
<dbReference type="EMBL" id="BMPZ01000015">
    <property type="protein sequence ID" value="GGI92642.1"/>
    <property type="molecule type" value="Genomic_DNA"/>
</dbReference>
<dbReference type="FunFam" id="3.30.1490.20:FF:000003">
    <property type="entry name" value="acetyl-CoA carboxylase isoform X1"/>
    <property type="match status" value="1"/>
</dbReference>
<evidence type="ECO:0000256" key="13">
    <source>
        <dbReference type="ARBA" id="ARBA00023098"/>
    </source>
</evidence>
<evidence type="ECO:0000256" key="6">
    <source>
        <dbReference type="ARBA" id="ARBA00022516"/>
    </source>
</evidence>
<dbReference type="InterPro" id="IPR011054">
    <property type="entry name" value="Rudment_hybrid_motif"/>
</dbReference>
<sequence>MMIKRVLIANRGEIALRILRACHQLGLETVAIYSSADKHQPHVRLATQSLCIGPAQSQRSYLNMEAIISAANVSGADAIHPGYGFLAENADFAQLVTGSGFTFIGPNADIIRLMGDKINAIQAMESAGIPTLPGSCGALKSDTQQIMSIAASVGYPVLIKAAGGGGGRGMRVVESEDDLLESVRLTQQEANSFFANDQVYLEKYLPQPRHIEVQVLADRQGHVFCLGDRDCSVQRRHQKLVEEAPAPDIPQNLRQALAEQCIAACQSIGYENAGTFEFLYQDDQFYFIEMNTRLQVEHTVTEQISGIDIVQAQLTIAAGESLHLTSQLVPHQGHAIECRINAEDPQTGIPCPGTITKLNIPGGLGVRWESQLYPGCEISSHYDAMVGKLICHGRTRTHAMHVMKQALIELQIEGISTNIDWHLQRFTEQLLQPN</sequence>
<dbReference type="InterPro" id="IPR011764">
    <property type="entry name" value="Biotin_carboxylation_dom"/>
</dbReference>
<evidence type="ECO:0000256" key="18">
    <source>
        <dbReference type="PROSITE-ProRule" id="PRU00409"/>
    </source>
</evidence>
<evidence type="ECO:0000256" key="9">
    <source>
        <dbReference type="ARBA" id="ARBA00022741"/>
    </source>
</evidence>
<evidence type="ECO:0000256" key="17">
    <source>
        <dbReference type="ARBA" id="ARBA00048600"/>
    </source>
</evidence>
<dbReference type="NCBIfam" id="NF006367">
    <property type="entry name" value="PRK08591.1"/>
    <property type="match status" value="1"/>
</dbReference>
<keyword evidence="14 19" id="KW-0275">Fatty acid biosynthesis</keyword>
<evidence type="ECO:0000256" key="5">
    <source>
        <dbReference type="ARBA" id="ARBA00017242"/>
    </source>
</evidence>
<dbReference type="PROSITE" id="PS50975">
    <property type="entry name" value="ATP_GRASP"/>
    <property type="match status" value="1"/>
</dbReference>
<dbReference type="FunFam" id="3.40.50.20:FF:000010">
    <property type="entry name" value="Propionyl-CoA carboxylase subunit alpha"/>
    <property type="match status" value="1"/>
</dbReference>
<evidence type="ECO:0000256" key="15">
    <source>
        <dbReference type="ARBA" id="ARBA00023267"/>
    </source>
</evidence>
<dbReference type="InterPro" id="IPR013815">
    <property type="entry name" value="ATP_grasp_subdomain_1"/>
</dbReference>
<keyword evidence="23" id="KW-1185">Reference proteome</keyword>
<comment type="caution">
    <text evidence="22">The sequence shown here is derived from an EMBL/GenBank/DDBJ whole genome shotgun (WGS) entry which is preliminary data.</text>
</comment>
<evidence type="ECO:0000256" key="3">
    <source>
        <dbReference type="ARBA" id="ARBA00011750"/>
    </source>
</evidence>
<dbReference type="InterPro" id="IPR005481">
    <property type="entry name" value="BC-like_N"/>
</dbReference>
<dbReference type="GO" id="GO:0006633">
    <property type="term" value="P:fatty acid biosynthetic process"/>
    <property type="evidence" value="ECO:0007669"/>
    <property type="project" value="UniProtKB-KW"/>
</dbReference>
<comment type="pathway">
    <text evidence="2 19">Lipid metabolism; malonyl-CoA biosynthesis; malonyl-CoA from acetyl-CoA: step 1/1.</text>
</comment>
<dbReference type="InterPro" id="IPR051602">
    <property type="entry name" value="ACC_Biotin_Carboxylase"/>
</dbReference>
<evidence type="ECO:0000256" key="19">
    <source>
        <dbReference type="RuleBase" id="RU365063"/>
    </source>
</evidence>
<gene>
    <name evidence="22" type="ORF">GCM10009332_32410</name>
</gene>
<keyword evidence="11 18" id="KW-0067">ATP-binding</keyword>
<dbReference type="SUPFAM" id="SSF51246">
    <property type="entry name" value="Rudiment single hybrid motif"/>
    <property type="match status" value="1"/>
</dbReference>
<dbReference type="InterPro" id="IPR004549">
    <property type="entry name" value="Acetyl_CoA_COase_biotin_COase"/>
</dbReference>
<dbReference type="SUPFAM" id="SSF56059">
    <property type="entry name" value="Glutathione synthetase ATP-binding domain-like"/>
    <property type="match status" value="1"/>
</dbReference>
<keyword evidence="12" id="KW-0460">Magnesium</keyword>
<dbReference type="InterPro" id="IPR011761">
    <property type="entry name" value="ATP-grasp"/>
</dbReference>
<dbReference type="InterPro" id="IPR005482">
    <property type="entry name" value="Biotin_COase_C"/>
</dbReference>
<keyword evidence="7 19" id="KW-0436">Ligase</keyword>
<dbReference type="Pfam" id="PF00289">
    <property type="entry name" value="Biotin_carb_N"/>
    <property type="match status" value="1"/>
</dbReference>
<keyword evidence="9 18" id="KW-0547">Nucleotide-binding</keyword>
<dbReference type="PROSITE" id="PS00866">
    <property type="entry name" value="CPSASE_1"/>
    <property type="match status" value="1"/>
</dbReference>
<dbReference type="EC" id="6.3.4.14" evidence="4 19"/>
<evidence type="ECO:0000256" key="1">
    <source>
        <dbReference type="ARBA" id="ARBA00003761"/>
    </source>
</evidence>
<dbReference type="Gene3D" id="3.30.1490.20">
    <property type="entry name" value="ATP-grasp fold, A domain"/>
    <property type="match status" value="1"/>
</dbReference>
<accession>A0A917K023</accession>
<keyword evidence="10 19" id="KW-0276">Fatty acid metabolism</keyword>
<evidence type="ECO:0000256" key="8">
    <source>
        <dbReference type="ARBA" id="ARBA00022723"/>
    </source>
</evidence>
<comment type="catalytic activity">
    <reaction evidence="17 19">
        <text>N(6)-biotinyl-L-lysyl-[protein] + hydrogencarbonate + ATP = N(6)-carboxybiotinyl-L-lysyl-[protein] + ADP + phosphate + H(+)</text>
        <dbReference type="Rhea" id="RHEA:13501"/>
        <dbReference type="Rhea" id="RHEA-COMP:10505"/>
        <dbReference type="Rhea" id="RHEA-COMP:10506"/>
        <dbReference type="ChEBI" id="CHEBI:15378"/>
        <dbReference type="ChEBI" id="CHEBI:17544"/>
        <dbReference type="ChEBI" id="CHEBI:30616"/>
        <dbReference type="ChEBI" id="CHEBI:43474"/>
        <dbReference type="ChEBI" id="CHEBI:83144"/>
        <dbReference type="ChEBI" id="CHEBI:83145"/>
        <dbReference type="ChEBI" id="CHEBI:456216"/>
        <dbReference type="EC" id="6.3.4.14"/>
    </reaction>
</comment>
<evidence type="ECO:0000259" key="20">
    <source>
        <dbReference type="PROSITE" id="PS50975"/>
    </source>
</evidence>
<comment type="function">
    <text evidence="1 19">This protein is a component of the acetyl coenzyme A carboxylase complex; first, biotin carboxylase catalyzes the carboxylation of the carrier protein and then the transcarboxylase transfers the carboxyl group to form malonyl-CoA.</text>
</comment>
<keyword evidence="13 19" id="KW-0443">Lipid metabolism</keyword>
<feature type="domain" description="Biotin carboxylation" evidence="21">
    <location>
        <begin position="2"/>
        <end position="434"/>
    </location>
</feature>
<dbReference type="PANTHER" id="PTHR48095:SF2">
    <property type="entry name" value="BIOTIN CARBOXYLASE, CHLOROPLASTIC"/>
    <property type="match status" value="1"/>
</dbReference>
<reference evidence="22" key="2">
    <citation type="submission" date="2020-09" db="EMBL/GenBank/DDBJ databases">
        <authorList>
            <person name="Sun Q."/>
            <person name="Ohkuma M."/>
        </authorList>
    </citation>
    <scope>NUCLEOTIDE SEQUENCE</scope>
    <source>
        <strain evidence="22">JCM 30804</strain>
    </source>
</reference>
<dbReference type="Gene3D" id="3.30.470.20">
    <property type="entry name" value="ATP-grasp fold, B domain"/>
    <property type="match status" value="1"/>
</dbReference>
<evidence type="ECO:0000259" key="21">
    <source>
        <dbReference type="PROSITE" id="PS50979"/>
    </source>
</evidence>
<keyword evidence="6 19" id="KW-0444">Lipid biosynthesis</keyword>
<organism evidence="22 23">
    <name type="scientific">Shewanella gelidii</name>
    <dbReference type="NCBI Taxonomy" id="1642821"/>
    <lineage>
        <taxon>Bacteria</taxon>
        <taxon>Pseudomonadati</taxon>
        <taxon>Pseudomonadota</taxon>
        <taxon>Gammaproteobacteria</taxon>
        <taxon>Alteromonadales</taxon>
        <taxon>Shewanellaceae</taxon>
        <taxon>Shewanella</taxon>
    </lineage>
</organism>
<protein>
    <recommendedName>
        <fullName evidence="5 19">Biotin carboxylase</fullName>
        <ecNumber evidence="4 19">6.3.4.14</ecNumber>
    </recommendedName>
    <alternativeName>
        <fullName evidence="16 19">Acetyl-coenzyme A carboxylase biotin carboxylase subunit A</fullName>
    </alternativeName>
</protein>
<evidence type="ECO:0000256" key="10">
    <source>
        <dbReference type="ARBA" id="ARBA00022832"/>
    </source>
</evidence>
<dbReference type="Pfam" id="PF02785">
    <property type="entry name" value="Biotin_carb_C"/>
    <property type="match status" value="1"/>
</dbReference>
<feature type="domain" description="ATP-grasp" evidence="20">
    <location>
        <begin position="121"/>
        <end position="318"/>
    </location>
</feature>
<evidence type="ECO:0000313" key="23">
    <source>
        <dbReference type="Proteomes" id="UP000613743"/>
    </source>
</evidence>